<evidence type="ECO:0000313" key="7">
    <source>
        <dbReference type="Proteomes" id="UP000637720"/>
    </source>
</evidence>
<accession>A0A8J3BAB8</accession>
<name>A0A8J3BAB8_9BACI</name>
<dbReference type="Pfam" id="PF11023">
    <property type="entry name" value="DUF2614"/>
    <property type="match status" value="1"/>
</dbReference>
<evidence type="ECO:0000256" key="4">
    <source>
        <dbReference type="ARBA" id="ARBA00023136"/>
    </source>
</evidence>
<gene>
    <name evidence="6" type="ORF">GCM10007043_20130</name>
</gene>
<evidence type="ECO:0000313" key="6">
    <source>
        <dbReference type="EMBL" id="GGK06085.1"/>
    </source>
</evidence>
<dbReference type="InterPro" id="IPR020912">
    <property type="entry name" value="UPF0295"/>
</dbReference>
<keyword evidence="7" id="KW-1185">Reference proteome</keyword>
<keyword evidence="1" id="KW-1003">Cell membrane</keyword>
<evidence type="ECO:0000256" key="5">
    <source>
        <dbReference type="SAM" id="Phobius"/>
    </source>
</evidence>
<feature type="transmembrane region" description="Helical" evidence="5">
    <location>
        <begin position="37"/>
        <end position="59"/>
    </location>
</feature>
<evidence type="ECO:0000256" key="2">
    <source>
        <dbReference type="ARBA" id="ARBA00022692"/>
    </source>
</evidence>
<dbReference type="EMBL" id="BMOF01000050">
    <property type="protein sequence ID" value="GGK06085.1"/>
    <property type="molecule type" value="Genomic_DNA"/>
</dbReference>
<dbReference type="NCBIfam" id="NF002796">
    <property type="entry name" value="PRK02935.1"/>
    <property type="match status" value="1"/>
</dbReference>
<protein>
    <submittedName>
        <fullName evidence="6">UPF0295 protein</fullName>
    </submittedName>
</protein>
<dbReference type="RefSeq" id="WP_054672799.1">
    <property type="nucleotide sequence ID" value="NZ_BMOF01000050.1"/>
</dbReference>
<evidence type="ECO:0000256" key="1">
    <source>
        <dbReference type="ARBA" id="ARBA00022475"/>
    </source>
</evidence>
<organism evidence="6 7">
    <name type="scientific">Calditerricola satsumensis</name>
    <dbReference type="NCBI Taxonomy" id="373054"/>
    <lineage>
        <taxon>Bacteria</taxon>
        <taxon>Bacillati</taxon>
        <taxon>Bacillota</taxon>
        <taxon>Bacilli</taxon>
        <taxon>Bacillales</taxon>
        <taxon>Bacillaceae</taxon>
        <taxon>Calditerricola</taxon>
    </lineage>
</organism>
<keyword evidence="2 5" id="KW-0812">Transmembrane</keyword>
<evidence type="ECO:0000256" key="3">
    <source>
        <dbReference type="ARBA" id="ARBA00022989"/>
    </source>
</evidence>
<dbReference type="Proteomes" id="UP000637720">
    <property type="component" value="Unassembled WGS sequence"/>
</dbReference>
<proteinExistence type="predicted"/>
<reference evidence="6" key="1">
    <citation type="journal article" date="2014" name="Int. J. Syst. Evol. Microbiol.">
        <title>Complete genome sequence of Corynebacterium casei LMG S-19264T (=DSM 44701T), isolated from a smear-ripened cheese.</title>
        <authorList>
            <consortium name="US DOE Joint Genome Institute (JGI-PGF)"/>
            <person name="Walter F."/>
            <person name="Albersmeier A."/>
            <person name="Kalinowski J."/>
            <person name="Ruckert C."/>
        </authorList>
    </citation>
    <scope>NUCLEOTIDE SEQUENCE</scope>
    <source>
        <strain evidence="6">JCM 14719</strain>
    </source>
</reference>
<dbReference type="AlphaFoldDB" id="A0A8J3BAB8"/>
<keyword evidence="4 5" id="KW-0472">Membrane</keyword>
<comment type="caution">
    <text evidence="6">The sequence shown here is derived from an EMBL/GenBank/DDBJ whole genome shotgun (WGS) entry which is preliminary data.</text>
</comment>
<keyword evidence="3 5" id="KW-1133">Transmembrane helix</keyword>
<sequence length="105" mass="11837">MLFSNKLNKLRTLAWVVIFIGIAVMYLGLLFKASMTLMALFMVLGFLIVLSSSAIYFWAGVLSMRAVQVVCPKCEKVTKLLGKTDQCMFCGQWLSLDPKYKKEGQ</sequence>
<feature type="transmembrane region" description="Helical" evidence="5">
    <location>
        <begin position="12"/>
        <end position="31"/>
    </location>
</feature>
<reference evidence="6" key="2">
    <citation type="submission" date="2020-09" db="EMBL/GenBank/DDBJ databases">
        <authorList>
            <person name="Sun Q."/>
            <person name="Ohkuma M."/>
        </authorList>
    </citation>
    <scope>NUCLEOTIDE SEQUENCE</scope>
    <source>
        <strain evidence="6">JCM 14719</strain>
    </source>
</reference>